<evidence type="ECO:0000313" key="1">
    <source>
        <dbReference type="EMBL" id="GCE15496.1"/>
    </source>
</evidence>
<dbReference type="EMBL" id="BIFR01000002">
    <property type="protein sequence ID" value="GCE15496.1"/>
    <property type="molecule type" value="Genomic_DNA"/>
</dbReference>
<keyword evidence="2" id="KW-1185">Reference proteome</keyword>
<dbReference type="OrthoDB" id="154268at2"/>
<dbReference type="AlphaFoldDB" id="A0A402A925"/>
<dbReference type="RefSeq" id="WP_126582948.1">
    <property type="nucleotide sequence ID" value="NZ_BIFR01000002.1"/>
</dbReference>
<dbReference type="Proteomes" id="UP000287352">
    <property type="component" value="Unassembled WGS sequence"/>
</dbReference>
<gene>
    <name evidence="1" type="ORF">KTT_53550</name>
</gene>
<sequence length="219" mass="24030">MIQLTTLYHLAEAANWPAIQRDGLHSASTLLDLAGLTGEDRERLEKHQRLTHTELPNGVQLRDQRPLPSAALSTCLIGIAPSEWYALINARVFFWLDPERLNRQRSACNPRPQVVLTVDANKLIAAYAEKITVTPINTGNARRRPARRGAATFVPYAAWVTSAWASEGASLGPPVRPSSHPPVELTIAGSIPDIMQFVVRVQQLAPGQLFTPVVGVEHV</sequence>
<comment type="caution">
    <text evidence="1">The sequence shown here is derived from an EMBL/GenBank/DDBJ whole genome shotgun (WGS) entry which is preliminary data.</text>
</comment>
<dbReference type="Pfam" id="PF22531">
    <property type="entry name" value="DUF7002"/>
    <property type="match status" value="1"/>
</dbReference>
<organism evidence="1 2">
    <name type="scientific">Tengunoibacter tsumagoiensis</name>
    <dbReference type="NCBI Taxonomy" id="2014871"/>
    <lineage>
        <taxon>Bacteria</taxon>
        <taxon>Bacillati</taxon>
        <taxon>Chloroflexota</taxon>
        <taxon>Ktedonobacteria</taxon>
        <taxon>Ktedonobacterales</taxon>
        <taxon>Dictyobacteraceae</taxon>
        <taxon>Tengunoibacter</taxon>
    </lineage>
</organism>
<evidence type="ECO:0000313" key="2">
    <source>
        <dbReference type="Proteomes" id="UP000287352"/>
    </source>
</evidence>
<accession>A0A402A925</accession>
<reference evidence="2" key="1">
    <citation type="submission" date="2018-12" db="EMBL/GenBank/DDBJ databases">
        <title>Tengunoibacter tsumagoiensis gen. nov., sp. nov., Dictyobacter kobayashii sp. nov., D. alpinus sp. nov., and D. joshuensis sp. nov. and description of Dictyobacteraceae fam. nov. within the order Ktedonobacterales isolated from Tengu-no-mugimeshi.</title>
        <authorList>
            <person name="Wang C.M."/>
            <person name="Zheng Y."/>
            <person name="Sakai Y."/>
            <person name="Toyoda A."/>
            <person name="Minakuchi Y."/>
            <person name="Abe K."/>
            <person name="Yokota A."/>
            <person name="Yabe S."/>
        </authorList>
    </citation>
    <scope>NUCLEOTIDE SEQUENCE [LARGE SCALE GENOMIC DNA]</scope>
    <source>
        <strain evidence="2">Uno3</strain>
    </source>
</reference>
<proteinExistence type="predicted"/>
<dbReference type="InterPro" id="IPR054271">
    <property type="entry name" value="DUF7002"/>
</dbReference>
<protein>
    <submittedName>
        <fullName evidence="1">Uncharacterized protein</fullName>
    </submittedName>
</protein>
<name>A0A402A925_9CHLR</name>